<accession>A0AB34PYE3</accession>
<proteinExistence type="predicted"/>
<reference evidence="1 2" key="1">
    <citation type="submission" date="2013-12" db="EMBL/GenBank/DDBJ databases">
        <title>The Genome Sequence of Candida albicans P78048.</title>
        <authorList>
            <consortium name="The Broad Institute Genome Sequencing Platform"/>
            <consortium name="The Broad Institute Genome Sequencing Center for Infectious Disease"/>
            <person name="Cuomo C."/>
            <person name="Bennett R."/>
            <person name="Hirakawa M."/>
            <person name="Noverr M."/>
            <person name="Mitchell A."/>
            <person name="Young S.K."/>
            <person name="Zeng Q."/>
            <person name="Gargeya S."/>
            <person name="Fitzgerald M."/>
            <person name="Abouelleil A."/>
            <person name="Alvarado L."/>
            <person name="Berlin A.M."/>
            <person name="Chapman S.B."/>
            <person name="Dewar J."/>
            <person name="Goldberg J."/>
            <person name="Griggs A."/>
            <person name="Gujja S."/>
            <person name="Hansen M."/>
            <person name="Howarth C."/>
            <person name="Imamovic A."/>
            <person name="Larimer J."/>
            <person name="McCowan C."/>
            <person name="Murphy C."/>
            <person name="Pearson M."/>
            <person name="Priest M."/>
            <person name="Roberts A."/>
            <person name="Saif S."/>
            <person name="Shea T."/>
            <person name="Sykes S."/>
            <person name="Wortman J."/>
            <person name="Nusbaum C."/>
            <person name="Birren B."/>
        </authorList>
    </citation>
    <scope>NUCLEOTIDE SEQUENCE [LARGE SCALE GENOMIC DNA]</scope>
    <source>
        <strain evidence="1 2">P78048</strain>
    </source>
</reference>
<organism evidence="1 2">
    <name type="scientific">Candida albicans P78048</name>
    <dbReference type="NCBI Taxonomy" id="1094989"/>
    <lineage>
        <taxon>Eukaryota</taxon>
        <taxon>Fungi</taxon>
        <taxon>Dikarya</taxon>
        <taxon>Ascomycota</taxon>
        <taxon>Saccharomycotina</taxon>
        <taxon>Pichiomycetes</taxon>
        <taxon>Debaryomycetaceae</taxon>
        <taxon>Candida/Lodderomyces clade</taxon>
        <taxon>Candida</taxon>
    </lineage>
</organism>
<evidence type="ECO:0000313" key="1">
    <source>
        <dbReference type="EMBL" id="KGR12880.1"/>
    </source>
</evidence>
<evidence type="ECO:0000313" key="2">
    <source>
        <dbReference type="Proteomes" id="UP000030161"/>
    </source>
</evidence>
<sequence>MYTQISWRYIQHQPVPPPVPINTTGSFKRLALSYQTKNFENPIQPNETEQKKKIYFTTTKQQQQPFFYFDKYLQNYSFCFLTPKIKPNRKGKKNSFLQKKKIIFILSNNHCTV</sequence>
<protein>
    <submittedName>
        <fullName evidence="1">Uncharacterized protein</fullName>
    </submittedName>
</protein>
<name>A0AB34PYE3_CANAX</name>
<gene>
    <name evidence="1" type="ORF">MG3_02970</name>
</gene>
<comment type="caution">
    <text evidence="1">The sequence shown here is derived from an EMBL/GenBank/DDBJ whole genome shotgun (WGS) entry which is preliminary data.</text>
</comment>
<dbReference type="AlphaFoldDB" id="A0AB34PYE3"/>
<dbReference type="Proteomes" id="UP000030161">
    <property type="component" value="Unassembled WGS sequence"/>
</dbReference>
<dbReference type="EMBL" id="AJIX01000015">
    <property type="protein sequence ID" value="KGR12880.1"/>
    <property type="molecule type" value="Genomic_DNA"/>
</dbReference>